<name>A0A7S3PBA6_9STRA</name>
<dbReference type="AlphaFoldDB" id="A0A7S3PBA6"/>
<proteinExistence type="predicted"/>
<protein>
    <submittedName>
        <fullName evidence="1">Uncharacterized protein</fullName>
    </submittedName>
</protein>
<reference evidence="1" key="1">
    <citation type="submission" date="2021-01" db="EMBL/GenBank/DDBJ databases">
        <authorList>
            <person name="Corre E."/>
            <person name="Pelletier E."/>
            <person name="Niang G."/>
            <person name="Scheremetjew M."/>
            <person name="Finn R."/>
            <person name="Kale V."/>
            <person name="Holt S."/>
            <person name="Cochrane G."/>
            <person name="Meng A."/>
            <person name="Brown T."/>
            <person name="Cohen L."/>
        </authorList>
    </citation>
    <scope>NUCLEOTIDE SEQUENCE</scope>
    <source>
        <strain evidence="1">CCMP127</strain>
    </source>
</reference>
<gene>
    <name evidence="1" type="ORF">ACOF00016_LOCUS13491</name>
</gene>
<accession>A0A7S3PBA6</accession>
<dbReference type="EMBL" id="HBIM01017518">
    <property type="protein sequence ID" value="CAE0416433.1"/>
    <property type="molecule type" value="Transcribed_RNA"/>
</dbReference>
<organism evidence="1">
    <name type="scientific">Amphora coffeiformis</name>
    <dbReference type="NCBI Taxonomy" id="265554"/>
    <lineage>
        <taxon>Eukaryota</taxon>
        <taxon>Sar</taxon>
        <taxon>Stramenopiles</taxon>
        <taxon>Ochrophyta</taxon>
        <taxon>Bacillariophyta</taxon>
        <taxon>Bacillariophyceae</taxon>
        <taxon>Bacillariophycidae</taxon>
        <taxon>Thalassiophysales</taxon>
        <taxon>Catenulaceae</taxon>
        <taxon>Amphora</taxon>
    </lineage>
</organism>
<evidence type="ECO:0000313" key="1">
    <source>
        <dbReference type="EMBL" id="CAE0416433.1"/>
    </source>
</evidence>
<sequence length="123" mass="13810">MCFAPPASATRGRARYTEKKKDTFRHAITPEEVISPVASVATPIQHSPYLIGLEGMAIPIIPQDYLHRRQCLLLQLNWIQSQLPDGTEDQSADLRAAFRHSSRTSRLFARYIADLSAATPFED</sequence>